<dbReference type="SUPFAM" id="SSF53474">
    <property type="entry name" value="alpha/beta-Hydrolases"/>
    <property type="match status" value="1"/>
</dbReference>
<dbReference type="Pfam" id="PF00151">
    <property type="entry name" value="Lipase"/>
    <property type="match status" value="1"/>
</dbReference>
<dbReference type="InterPro" id="IPR033906">
    <property type="entry name" value="Lipase_N"/>
</dbReference>
<keyword evidence="3" id="KW-0964">Secreted</keyword>
<comment type="caution">
    <text evidence="7">The sequence shown here is derived from an EMBL/GenBank/DDBJ whole genome shotgun (WGS) entry which is preliminary data.</text>
</comment>
<comment type="similarity">
    <text evidence="2 5">Belongs to the AB hydrolase superfamily. Lipase family.</text>
</comment>
<accession>A0ABD0YH38</accession>
<dbReference type="InterPro" id="IPR002331">
    <property type="entry name" value="Lipase_panc"/>
</dbReference>
<evidence type="ECO:0000256" key="5">
    <source>
        <dbReference type="RuleBase" id="RU004262"/>
    </source>
</evidence>
<proteinExistence type="inferred from homology"/>
<evidence type="ECO:0000313" key="7">
    <source>
        <dbReference type="EMBL" id="KAL1122367.1"/>
    </source>
</evidence>
<feature type="non-terminal residue" evidence="7">
    <location>
        <position position="1"/>
    </location>
</feature>
<dbReference type="InterPro" id="IPR013818">
    <property type="entry name" value="Lipase"/>
</dbReference>
<evidence type="ECO:0000256" key="2">
    <source>
        <dbReference type="ARBA" id="ARBA00010701"/>
    </source>
</evidence>
<keyword evidence="4" id="KW-1015">Disulfide bond</keyword>
<dbReference type="PRINTS" id="PR00821">
    <property type="entry name" value="TAGLIPASE"/>
</dbReference>
<sequence>ILKRARCLVPNGLSHISRTVFLQQCISKNSAQGNETACYEELGCFPMEDPWVSLRRPLPSPNCPAVIEVQLYLYTRSVKERQNVVLWPNISLENTDFKASRPKTVFITHGFASNGDADWLTKMKDAYLSLEDANVFIVDWGKGASFLNYLQVASNTRIVGAELARFGKYLIEKGVNKSNMHLIGHSLGSHISSYMAKGLKDSTKVGRITALDPAQPAFENSPESVRLSENDAQFVDVLHTDARPFIPFLGFGMMGAVGHADFYLNGGSGQPGCFSVPWRNVTSLGDLAKIPVEVISQLVSCSHGRSYEVFTSVLSSARNCTLWGRKMPSLENFFKLTTLGQLSLADPLVKSFSKCSKDTCTILGLKTHLFVARGLFATSTNRREPFCGKYCLFKNNFNLPVIHS</sequence>
<dbReference type="GO" id="GO:0005576">
    <property type="term" value="C:extracellular region"/>
    <property type="evidence" value="ECO:0007669"/>
    <property type="project" value="UniProtKB-SubCell"/>
</dbReference>
<reference evidence="7 8" key="1">
    <citation type="submission" date="2024-07" db="EMBL/GenBank/DDBJ databases">
        <title>Chromosome-level genome assembly of the water stick insect Ranatra chinensis (Heteroptera: Nepidae).</title>
        <authorList>
            <person name="Liu X."/>
        </authorList>
    </citation>
    <scope>NUCLEOTIDE SEQUENCE [LARGE SCALE GENOMIC DNA]</scope>
    <source>
        <strain evidence="7">Cailab_2021Rc</strain>
        <tissue evidence="7">Muscle</tissue>
    </source>
</reference>
<protein>
    <recommendedName>
        <fullName evidence="6">Lipase domain-containing protein</fullName>
    </recommendedName>
</protein>
<evidence type="ECO:0000259" key="6">
    <source>
        <dbReference type="Pfam" id="PF00151"/>
    </source>
</evidence>
<evidence type="ECO:0000313" key="8">
    <source>
        <dbReference type="Proteomes" id="UP001558652"/>
    </source>
</evidence>
<dbReference type="Proteomes" id="UP001558652">
    <property type="component" value="Unassembled WGS sequence"/>
</dbReference>
<name>A0ABD0YH38_9HEMI</name>
<dbReference type="PRINTS" id="PR00823">
    <property type="entry name" value="PANCLIPASE"/>
</dbReference>
<keyword evidence="8" id="KW-1185">Reference proteome</keyword>
<evidence type="ECO:0000256" key="4">
    <source>
        <dbReference type="ARBA" id="ARBA00023157"/>
    </source>
</evidence>
<evidence type="ECO:0000256" key="1">
    <source>
        <dbReference type="ARBA" id="ARBA00004613"/>
    </source>
</evidence>
<organism evidence="7 8">
    <name type="scientific">Ranatra chinensis</name>
    <dbReference type="NCBI Taxonomy" id="642074"/>
    <lineage>
        <taxon>Eukaryota</taxon>
        <taxon>Metazoa</taxon>
        <taxon>Ecdysozoa</taxon>
        <taxon>Arthropoda</taxon>
        <taxon>Hexapoda</taxon>
        <taxon>Insecta</taxon>
        <taxon>Pterygota</taxon>
        <taxon>Neoptera</taxon>
        <taxon>Paraneoptera</taxon>
        <taxon>Hemiptera</taxon>
        <taxon>Heteroptera</taxon>
        <taxon>Panheteroptera</taxon>
        <taxon>Nepomorpha</taxon>
        <taxon>Nepidae</taxon>
        <taxon>Ranatrinae</taxon>
        <taxon>Ranatra</taxon>
    </lineage>
</organism>
<gene>
    <name evidence="7" type="ORF">AAG570_003772</name>
</gene>
<feature type="domain" description="Lipase" evidence="6">
    <location>
        <begin position="37"/>
        <end position="319"/>
    </location>
</feature>
<dbReference type="PANTHER" id="PTHR11610:SF173">
    <property type="entry name" value="LIPASE DOMAIN-CONTAINING PROTEIN-RELATED"/>
    <property type="match status" value="1"/>
</dbReference>
<dbReference type="AlphaFoldDB" id="A0ABD0YH38"/>
<evidence type="ECO:0000256" key="3">
    <source>
        <dbReference type="ARBA" id="ARBA00022525"/>
    </source>
</evidence>
<dbReference type="PANTHER" id="PTHR11610">
    <property type="entry name" value="LIPASE"/>
    <property type="match status" value="1"/>
</dbReference>
<dbReference type="InterPro" id="IPR029058">
    <property type="entry name" value="AB_hydrolase_fold"/>
</dbReference>
<dbReference type="Gene3D" id="3.40.50.1820">
    <property type="entry name" value="alpha/beta hydrolase"/>
    <property type="match status" value="1"/>
</dbReference>
<dbReference type="CDD" id="cd00707">
    <property type="entry name" value="Pancreat_lipase_like"/>
    <property type="match status" value="1"/>
</dbReference>
<comment type="subcellular location">
    <subcellularLocation>
        <location evidence="1">Secreted</location>
    </subcellularLocation>
</comment>
<dbReference type="EMBL" id="JBFDAA010000014">
    <property type="protein sequence ID" value="KAL1122367.1"/>
    <property type="molecule type" value="Genomic_DNA"/>
</dbReference>
<dbReference type="InterPro" id="IPR000734">
    <property type="entry name" value="TAG_lipase"/>
</dbReference>